<keyword evidence="2" id="KW-1003">Cell membrane</keyword>
<feature type="transmembrane region" description="Helical" evidence="6">
    <location>
        <begin position="131"/>
        <end position="149"/>
    </location>
</feature>
<accession>A0A926ICG4</accession>
<organism evidence="7 8">
    <name type="scientific">Youxingia wuxianensis</name>
    <dbReference type="NCBI Taxonomy" id="2763678"/>
    <lineage>
        <taxon>Bacteria</taxon>
        <taxon>Bacillati</taxon>
        <taxon>Bacillota</taxon>
        <taxon>Clostridia</taxon>
        <taxon>Eubacteriales</taxon>
        <taxon>Oscillospiraceae</taxon>
        <taxon>Youxingia</taxon>
    </lineage>
</organism>
<reference evidence="7" key="1">
    <citation type="submission" date="2020-08" db="EMBL/GenBank/DDBJ databases">
        <title>Genome public.</title>
        <authorList>
            <person name="Liu C."/>
            <person name="Sun Q."/>
        </authorList>
    </citation>
    <scope>NUCLEOTIDE SEQUENCE</scope>
    <source>
        <strain evidence="7">NSJ-64</strain>
    </source>
</reference>
<dbReference type="CDD" id="cd06579">
    <property type="entry name" value="TM_PBP1_transp_AraH_like"/>
    <property type="match status" value="1"/>
</dbReference>
<dbReference type="GO" id="GO:0022857">
    <property type="term" value="F:transmembrane transporter activity"/>
    <property type="evidence" value="ECO:0007669"/>
    <property type="project" value="InterPro"/>
</dbReference>
<evidence type="ECO:0000256" key="3">
    <source>
        <dbReference type="ARBA" id="ARBA00022692"/>
    </source>
</evidence>
<feature type="transmembrane region" description="Helical" evidence="6">
    <location>
        <begin position="50"/>
        <end position="78"/>
    </location>
</feature>
<name>A0A926ICG4_9FIRM</name>
<evidence type="ECO:0000256" key="2">
    <source>
        <dbReference type="ARBA" id="ARBA00022475"/>
    </source>
</evidence>
<feature type="transmembrane region" description="Helical" evidence="6">
    <location>
        <begin position="289"/>
        <end position="308"/>
    </location>
</feature>
<dbReference type="Proteomes" id="UP000623678">
    <property type="component" value="Unassembled WGS sequence"/>
</dbReference>
<keyword evidence="8" id="KW-1185">Reference proteome</keyword>
<evidence type="ECO:0000256" key="6">
    <source>
        <dbReference type="SAM" id="Phobius"/>
    </source>
</evidence>
<feature type="transmembrane region" description="Helical" evidence="6">
    <location>
        <begin position="161"/>
        <end position="179"/>
    </location>
</feature>
<proteinExistence type="predicted"/>
<keyword evidence="5 6" id="KW-0472">Membrane</keyword>
<keyword evidence="4 6" id="KW-1133">Transmembrane helix</keyword>
<sequence>MKSKLKGMSRELAVLAALILLIIVFSILDPVYLTPGNMVDIIKQGTINGILAIGITFAIISGGIDLSIGCTFAIVIVAVGQLTVVGVPPLVAIVLGGILGAIMGSINGILITKMNLQPFIATLGTMSVYRGLAYVFTGGWPVLGIPDNYRHVFTTKLFGDVPNSILVLFAIAIVTHIVLSKTRFGNYLYAVGGNEEAAKLSGVNVDKTKIIGYSICGACAAFAGMIMLANLGTGEPASGEGYELDAIAAAAVGGTRMAGGKGTILGTMLGALLLAALKIGMIVIGVQSFWQFVVTGIIIVIAAYFETIQDKLSAMIYKKQEKAAAAAEK</sequence>
<dbReference type="PANTHER" id="PTHR32196">
    <property type="entry name" value="ABC TRANSPORTER PERMEASE PROTEIN YPHD-RELATED-RELATED"/>
    <property type="match status" value="1"/>
</dbReference>
<feature type="transmembrane region" description="Helical" evidence="6">
    <location>
        <begin position="210"/>
        <end position="229"/>
    </location>
</feature>
<comment type="caution">
    <text evidence="7">The sequence shown here is derived from an EMBL/GenBank/DDBJ whole genome shotgun (WGS) entry which is preliminary data.</text>
</comment>
<evidence type="ECO:0000256" key="1">
    <source>
        <dbReference type="ARBA" id="ARBA00004651"/>
    </source>
</evidence>
<dbReference type="PANTHER" id="PTHR32196:SF72">
    <property type="entry name" value="RIBOSE IMPORT PERMEASE PROTEIN RBSC"/>
    <property type="match status" value="1"/>
</dbReference>
<gene>
    <name evidence="7" type="ORF">H8705_06230</name>
</gene>
<dbReference type="AlphaFoldDB" id="A0A926ICG4"/>
<evidence type="ECO:0000313" key="8">
    <source>
        <dbReference type="Proteomes" id="UP000623678"/>
    </source>
</evidence>
<dbReference type="EMBL" id="JACRTD010000004">
    <property type="protein sequence ID" value="MBC8585177.1"/>
    <property type="molecule type" value="Genomic_DNA"/>
</dbReference>
<evidence type="ECO:0000313" key="7">
    <source>
        <dbReference type="EMBL" id="MBC8585177.1"/>
    </source>
</evidence>
<dbReference type="Pfam" id="PF02653">
    <property type="entry name" value="BPD_transp_2"/>
    <property type="match status" value="1"/>
</dbReference>
<feature type="transmembrane region" description="Helical" evidence="6">
    <location>
        <begin position="90"/>
        <end position="111"/>
    </location>
</feature>
<evidence type="ECO:0000256" key="4">
    <source>
        <dbReference type="ARBA" id="ARBA00022989"/>
    </source>
</evidence>
<evidence type="ECO:0000256" key="5">
    <source>
        <dbReference type="ARBA" id="ARBA00023136"/>
    </source>
</evidence>
<feature type="transmembrane region" description="Helical" evidence="6">
    <location>
        <begin position="264"/>
        <end position="283"/>
    </location>
</feature>
<keyword evidence="3 6" id="KW-0812">Transmembrane</keyword>
<dbReference type="GO" id="GO:0005886">
    <property type="term" value="C:plasma membrane"/>
    <property type="evidence" value="ECO:0007669"/>
    <property type="project" value="UniProtKB-SubCell"/>
</dbReference>
<comment type="subcellular location">
    <subcellularLocation>
        <location evidence="1">Cell membrane</location>
        <topology evidence="1">Multi-pass membrane protein</topology>
    </subcellularLocation>
</comment>
<dbReference type="InterPro" id="IPR001851">
    <property type="entry name" value="ABC_transp_permease"/>
</dbReference>
<protein>
    <submittedName>
        <fullName evidence="7">ABC transporter permease</fullName>
    </submittedName>
</protein>